<evidence type="ECO:0000256" key="1">
    <source>
        <dbReference type="SAM" id="MobiDB-lite"/>
    </source>
</evidence>
<organism evidence="2 3">
    <name type="scientific">Rhodobacter calidifons</name>
    <dbReference type="NCBI Taxonomy" id="2715277"/>
    <lineage>
        <taxon>Bacteria</taxon>
        <taxon>Pseudomonadati</taxon>
        <taxon>Pseudomonadota</taxon>
        <taxon>Alphaproteobacteria</taxon>
        <taxon>Rhodobacterales</taxon>
        <taxon>Rhodobacter group</taxon>
        <taxon>Rhodobacter</taxon>
    </lineage>
</organism>
<dbReference type="RefSeq" id="WP_166403265.1">
    <property type="nucleotide sequence ID" value="NZ_JAANHS010000007.1"/>
</dbReference>
<sequence length="203" mass="21562">MTPGFLDRFRSRHAPPPEPPFDGLAQLRAYWESLRRAGALPARSAIDPRGLGGILDRVFLAERIGRGLAQIRIAGSGLVDFAGTDLRGLPLGCLFAAGSRPQLGLLLERAFAAPAVVELDLGLDRAADGGLVARLLLLPLADTGPNRPLLGAISFTGAAPAQGKLQLRSWRDEPLHLPSHSPAEAPVQPIRRLGHLALVHVSD</sequence>
<gene>
    <name evidence="2" type="ORF">G8O29_10870</name>
</gene>
<comment type="caution">
    <text evidence="2">The sequence shown here is derived from an EMBL/GenBank/DDBJ whole genome shotgun (WGS) entry which is preliminary data.</text>
</comment>
<accession>A0ABX0G7V8</accession>
<dbReference type="Proteomes" id="UP001515660">
    <property type="component" value="Unassembled WGS sequence"/>
</dbReference>
<evidence type="ECO:0000313" key="3">
    <source>
        <dbReference type="Proteomes" id="UP001515660"/>
    </source>
</evidence>
<dbReference type="Pfam" id="PF07310">
    <property type="entry name" value="PAS_5"/>
    <property type="match status" value="1"/>
</dbReference>
<keyword evidence="3" id="KW-1185">Reference proteome</keyword>
<proteinExistence type="predicted"/>
<dbReference type="EMBL" id="JAANHS010000007">
    <property type="protein sequence ID" value="NHB77239.1"/>
    <property type="molecule type" value="Genomic_DNA"/>
</dbReference>
<reference evidence="2 3" key="1">
    <citation type="journal article" date="2022" name="Microorganisms">
        <title>Genome Sequence and Characterization of a Xanthorhodopsin-Containing, Aerobic Anoxygenic Phototrophic Rhodobacter Species, Isolated from Mesophilic Conditions at Yellowstone National Park.</title>
        <authorList>
            <person name="Kyndt J.A."/>
            <person name="Robertson S."/>
            <person name="Shoffstall I.B."/>
            <person name="Ramaley R.F."/>
            <person name="Meyer T.E."/>
        </authorList>
    </citation>
    <scope>NUCLEOTIDE SEQUENCE [LARGE SCALE GENOMIC DNA]</scope>
    <source>
        <strain evidence="2 3">M37P</strain>
    </source>
</reference>
<evidence type="ECO:0000313" key="2">
    <source>
        <dbReference type="EMBL" id="NHB77239.1"/>
    </source>
</evidence>
<name>A0ABX0G7V8_9RHOB</name>
<feature type="region of interest" description="Disordered" evidence="1">
    <location>
        <begin position="1"/>
        <end position="21"/>
    </location>
</feature>
<protein>
    <submittedName>
        <fullName evidence="2">PAS domain-containing protein</fullName>
    </submittedName>
</protein>
<dbReference type="InterPro" id="IPR009922">
    <property type="entry name" value="DUF1457"/>
</dbReference>